<feature type="region of interest" description="Disordered" evidence="1">
    <location>
        <begin position="1"/>
        <end position="54"/>
    </location>
</feature>
<sequence>MSCGRNATFELPPNSLPQGGRRRRGSEAGMGRKKGNSPALLGEEQTHASESVLDSCGSDDLVDLPYVVPSRRIVIEWPVQLFGSQCSKLDLAEIEISSVFSCHQKSKEEQDFDSNKPSPEPCPEPQRAPPPERALTPEPHQLPVKLKLRHMQIYMMRGHACKYFYDKLKDLFSFNVHIKIERNQIIQTMYILERCSDSSSLEECDSLQSPKRSNLGYPRFITSQIRQSRSNFHLNSQIFKVLVSKILNLKVSVRCNEAVHLELVNGSRSNLAKLPITKQSLLHLERSGGFQTLLELHDCPVPASRDPHSSANAACLPTACIGYVLLSVQKG</sequence>
<proteinExistence type="predicted"/>
<keyword evidence="3" id="KW-1185">Reference proteome</keyword>
<name>A0ABQ8P591_9CRYT</name>
<accession>A0ABQ8P591</accession>
<evidence type="ECO:0000256" key="1">
    <source>
        <dbReference type="SAM" id="MobiDB-lite"/>
    </source>
</evidence>
<evidence type="ECO:0000313" key="2">
    <source>
        <dbReference type="EMBL" id="KAJ1608808.1"/>
    </source>
</evidence>
<feature type="region of interest" description="Disordered" evidence="1">
    <location>
        <begin position="107"/>
        <end position="139"/>
    </location>
</feature>
<comment type="caution">
    <text evidence="2">The sequence shown here is derived from an EMBL/GenBank/DDBJ whole genome shotgun (WGS) entry which is preliminary data.</text>
</comment>
<protein>
    <submittedName>
        <fullName evidence="2">Uncharacterized protein</fullName>
    </submittedName>
</protein>
<feature type="compositionally biased region" description="Pro residues" evidence="1">
    <location>
        <begin position="118"/>
        <end position="132"/>
    </location>
</feature>
<dbReference type="EMBL" id="JAPCXB010000090">
    <property type="protein sequence ID" value="KAJ1608808.1"/>
    <property type="molecule type" value="Genomic_DNA"/>
</dbReference>
<organism evidence="2 3">
    <name type="scientific">Cryptosporidium canis</name>
    <dbReference type="NCBI Taxonomy" id="195482"/>
    <lineage>
        <taxon>Eukaryota</taxon>
        <taxon>Sar</taxon>
        <taxon>Alveolata</taxon>
        <taxon>Apicomplexa</taxon>
        <taxon>Conoidasida</taxon>
        <taxon>Coccidia</taxon>
        <taxon>Eucoccidiorida</taxon>
        <taxon>Eimeriorina</taxon>
        <taxon>Cryptosporidiidae</taxon>
        <taxon>Cryptosporidium</taxon>
    </lineage>
</organism>
<evidence type="ECO:0000313" key="3">
    <source>
        <dbReference type="Proteomes" id="UP001071777"/>
    </source>
</evidence>
<gene>
    <name evidence="2" type="ORF">OJ252_2415</name>
</gene>
<dbReference type="Proteomes" id="UP001071777">
    <property type="component" value="Unassembled WGS sequence"/>
</dbReference>
<reference evidence="2" key="1">
    <citation type="submission" date="2022-10" db="EMBL/GenBank/DDBJ databases">
        <title>Adaptive evolution leads to modifications in subtelomeric GC content in a zoonotic Cryptosporidium species.</title>
        <authorList>
            <person name="Li J."/>
            <person name="Feng Y."/>
            <person name="Xiao L."/>
        </authorList>
    </citation>
    <scope>NUCLEOTIDE SEQUENCE</scope>
    <source>
        <strain evidence="2">25894</strain>
    </source>
</reference>